<dbReference type="GeneID" id="27313816"/>
<reference evidence="1 2" key="1">
    <citation type="submission" date="2015-01" db="EMBL/GenBank/DDBJ databases">
        <title>The Genome Sequence of Ochroconis gallopava CBS43764.</title>
        <authorList>
            <consortium name="The Broad Institute Genomics Platform"/>
            <person name="Cuomo C."/>
            <person name="de Hoog S."/>
            <person name="Gorbushina A."/>
            <person name="Stielow B."/>
            <person name="Teixiera M."/>
            <person name="Abouelleil A."/>
            <person name="Chapman S.B."/>
            <person name="Priest M."/>
            <person name="Young S.K."/>
            <person name="Wortman J."/>
            <person name="Nusbaum C."/>
            <person name="Birren B."/>
        </authorList>
    </citation>
    <scope>NUCLEOTIDE SEQUENCE [LARGE SCALE GENOMIC DNA]</scope>
    <source>
        <strain evidence="1 2">CBS 43764</strain>
    </source>
</reference>
<dbReference type="RefSeq" id="XP_016212650.1">
    <property type="nucleotide sequence ID" value="XM_016359401.1"/>
</dbReference>
<dbReference type="InParanoid" id="A0A0D1XKC6"/>
<dbReference type="STRING" id="253628.A0A0D1XKC6"/>
<dbReference type="AlphaFoldDB" id="A0A0D1XKC6"/>
<evidence type="ECO:0000313" key="1">
    <source>
        <dbReference type="EMBL" id="KIW02781.1"/>
    </source>
</evidence>
<evidence type="ECO:0000313" key="2">
    <source>
        <dbReference type="Proteomes" id="UP000053259"/>
    </source>
</evidence>
<keyword evidence="2" id="KW-1185">Reference proteome</keyword>
<dbReference type="HOGENOM" id="CLU_355674_0_0_1"/>
<dbReference type="Proteomes" id="UP000053259">
    <property type="component" value="Unassembled WGS sequence"/>
</dbReference>
<proteinExistence type="predicted"/>
<gene>
    <name evidence="1" type="ORF">PV09_05843</name>
</gene>
<organism evidence="1 2">
    <name type="scientific">Verruconis gallopava</name>
    <dbReference type="NCBI Taxonomy" id="253628"/>
    <lineage>
        <taxon>Eukaryota</taxon>
        <taxon>Fungi</taxon>
        <taxon>Dikarya</taxon>
        <taxon>Ascomycota</taxon>
        <taxon>Pezizomycotina</taxon>
        <taxon>Dothideomycetes</taxon>
        <taxon>Pleosporomycetidae</taxon>
        <taxon>Venturiales</taxon>
        <taxon>Sympoventuriaceae</taxon>
        <taxon>Verruconis</taxon>
    </lineage>
</organism>
<sequence>MPLKRRLCYEAQLSCRRTLENGVWVTDEVLSQAFYHFLRYSYGAKRYGSNVPGPLEAQRRLAKRRMMALAGAGAAPVVDPNILFGRNEPILDKVIWQPPDKKEKTLSNTTFNDTAWLDRLGLSSESDAIFTSIPNKGDLVEHSASFFQFAKSTADRATAWVHLQEKLRYVGVEEMVQLAAVAYELGIEHVDFCKSAFRVLVDDEIRWTEVLDFLLNPRLNIPEAQHLTSLVSELGTRKLNVSDVEAGEQLIERCAKLGLLSDHELPGLTDAINKISFVHGIATVSSSNIADSWMRAIWRGLKACRTQDISPDIARLILDKSRTSRNSAFLFELYQHAFPLAEYPNEKLTLQESLVRWAIEAHSHKNSGLMTYDILTKLLEDLHPALVSVHEVVGATALLSHKLLSADFEATNHRWRILNRWLSCLEKSLPHNVWTSALETLASKGIGPLDLAEFFTQISRHHLVGDAILRFWIPKLPIPPKRRALKRQSLVYGDASGGSESFQSREVAKWVAVLGDYQFVFETLFQNSPHPHDSIVCLLVSLHRRRRLTPPIQKLLLEFCEGVYGVDALAQLCSQARLAGIRFSSQSNLHIVSRLAVMHPRLALKFYKDRATNISRVPELPPALIKAGVHSTEIFKILDRFDHRHYVPLRNRILRRCAISQDRVDLVHRCADAFSRDETYSIRTRFRNVYLCYKYLKVREAPIHSLMSRALVRAGITNYLVAGVNVNETQVKWILSVVEKVEGDALAQELDSLIFRWLMEVYARWTISKGRGVRRLHVPPQDTGFIRRPNGLRRWITPRPLLARQSVIPKVIRQYLDTGEWVYRSLGDLFCVREQQKSTGFASPTESSHNI</sequence>
<accession>A0A0D1XKC6</accession>
<protein>
    <submittedName>
        <fullName evidence="1">Uncharacterized protein</fullName>
    </submittedName>
</protein>
<name>A0A0D1XKC6_9PEZI</name>
<dbReference type="EMBL" id="KN847547">
    <property type="protein sequence ID" value="KIW02781.1"/>
    <property type="molecule type" value="Genomic_DNA"/>
</dbReference>
<dbReference type="VEuPathDB" id="FungiDB:PV09_05843"/>
<dbReference type="OrthoDB" id="5428038at2759"/>